<dbReference type="Proteomes" id="UP000319801">
    <property type="component" value="Unassembled WGS sequence"/>
</dbReference>
<sequence length="157" mass="17796">MIGTNEFHMWREPGRGLEQINTRRRGATERSGYCGMNARQKQKVNPGCETERRQTCGFGKRCNSFASLSVGSSQLAACLLARLRDFQHHDVSALEFFRPVQNASHVSSFFSRLVLTSRMFQACFLTASQFPLCSEFSLDLTLYRVPESPAVYEESEP</sequence>
<organism evidence="1 2">
    <name type="scientific">Bagarius yarrelli</name>
    <name type="common">Goonch</name>
    <name type="synonym">Bagrus yarrelli</name>
    <dbReference type="NCBI Taxonomy" id="175774"/>
    <lineage>
        <taxon>Eukaryota</taxon>
        <taxon>Metazoa</taxon>
        <taxon>Chordata</taxon>
        <taxon>Craniata</taxon>
        <taxon>Vertebrata</taxon>
        <taxon>Euteleostomi</taxon>
        <taxon>Actinopterygii</taxon>
        <taxon>Neopterygii</taxon>
        <taxon>Teleostei</taxon>
        <taxon>Ostariophysi</taxon>
        <taxon>Siluriformes</taxon>
        <taxon>Sisoridae</taxon>
        <taxon>Sisorinae</taxon>
        <taxon>Bagarius</taxon>
    </lineage>
</organism>
<protein>
    <submittedName>
        <fullName evidence="1">Uncharacterized protein</fullName>
    </submittedName>
</protein>
<proteinExistence type="predicted"/>
<comment type="caution">
    <text evidence="1">The sequence shown here is derived from an EMBL/GenBank/DDBJ whole genome shotgun (WGS) entry which is preliminary data.</text>
</comment>
<keyword evidence="2" id="KW-1185">Reference proteome</keyword>
<evidence type="ECO:0000313" key="2">
    <source>
        <dbReference type="Proteomes" id="UP000319801"/>
    </source>
</evidence>
<evidence type="ECO:0000313" key="1">
    <source>
        <dbReference type="EMBL" id="TTL10210.1"/>
    </source>
</evidence>
<reference evidence="1 2" key="1">
    <citation type="journal article" date="2019" name="Genome Biol. Evol.">
        <title>Whole-Genome Sequencing of the Giant Devil Catfish, Bagarius yarrelli.</title>
        <authorList>
            <person name="Jiang W."/>
            <person name="Lv Y."/>
            <person name="Cheng L."/>
            <person name="Yang K."/>
            <person name="Chao B."/>
            <person name="Wang X."/>
            <person name="Li Y."/>
            <person name="Pan X."/>
            <person name="You X."/>
            <person name="Zhang Y."/>
            <person name="Yang J."/>
            <person name="Li J."/>
            <person name="Zhang X."/>
            <person name="Liu S."/>
            <person name="Sun C."/>
            <person name="Yang J."/>
            <person name="Shi Q."/>
        </authorList>
    </citation>
    <scope>NUCLEOTIDE SEQUENCE [LARGE SCALE GENOMIC DNA]</scope>
    <source>
        <strain evidence="1">JWS20170419001</strain>
        <tissue evidence="1">Muscle</tissue>
    </source>
</reference>
<accession>A0A556VCG8</accession>
<dbReference type="EMBL" id="VCAZ01000232">
    <property type="protein sequence ID" value="TTL10210.1"/>
    <property type="molecule type" value="Genomic_DNA"/>
</dbReference>
<dbReference type="AlphaFoldDB" id="A0A556VCG8"/>
<gene>
    <name evidence="1" type="ORF">Baya_15736</name>
</gene>
<name>A0A556VCG8_BAGYA</name>